<dbReference type="Proteomes" id="UP000017246">
    <property type="component" value="Unassembled WGS sequence"/>
</dbReference>
<protein>
    <submittedName>
        <fullName evidence="1">Expressed protein</fullName>
    </submittedName>
</protein>
<sequence length="71" mass="8261">MRMVLGYTFVRIENAHGVNSLCTVSSKHGIRKRKVDCILHRKGVSTSCRYFPKNTIQEIATGKQRFHRFNH</sequence>
<evidence type="ECO:0000313" key="1">
    <source>
        <dbReference type="EMBL" id="CDI98714.1"/>
    </source>
</evidence>
<organism evidence="1 2">
    <name type="scientific">Echinococcus multilocularis</name>
    <name type="common">Fox tapeworm</name>
    <dbReference type="NCBI Taxonomy" id="6211"/>
    <lineage>
        <taxon>Eukaryota</taxon>
        <taxon>Metazoa</taxon>
        <taxon>Spiralia</taxon>
        <taxon>Lophotrochozoa</taxon>
        <taxon>Platyhelminthes</taxon>
        <taxon>Cestoda</taxon>
        <taxon>Eucestoda</taxon>
        <taxon>Cyclophyllidea</taxon>
        <taxon>Taeniidae</taxon>
        <taxon>Echinococcus</taxon>
    </lineage>
</organism>
<evidence type="ECO:0000313" key="2">
    <source>
        <dbReference type="Proteomes" id="UP000017246"/>
    </source>
</evidence>
<dbReference type="EMBL" id="LN902844">
    <property type="protein sequence ID" value="CDI98714.1"/>
    <property type="molecule type" value="Genomic_DNA"/>
</dbReference>
<reference evidence="1" key="2">
    <citation type="submission" date="2015-11" db="EMBL/GenBank/DDBJ databases">
        <authorList>
            <person name="Zhang Y."/>
            <person name="Guo Z."/>
        </authorList>
    </citation>
    <scope>NUCLEOTIDE SEQUENCE</scope>
</reference>
<dbReference type="AlphaFoldDB" id="A0A087W2E4"/>
<gene>
    <name evidence="1" type="ORF">EmuJ_000258000</name>
</gene>
<accession>A0A087W2E4</accession>
<name>A0A087W2E4_ECHMU</name>
<keyword evidence="2" id="KW-1185">Reference proteome</keyword>
<proteinExistence type="predicted"/>
<reference evidence="1" key="1">
    <citation type="journal article" date="2013" name="Nature">
        <title>The genomes of four tapeworm species reveal adaptations to parasitism.</title>
        <authorList>
            <person name="Tsai I.J."/>
            <person name="Zarowiecki M."/>
            <person name="Holroyd N."/>
            <person name="Garciarrubio A."/>
            <person name="Sanchez-Flores A."/>
            <person name="Brooks K.L."/>
            <person name="Tracey A."/>
            <person name="Bobes R.J."/>
            <person name="Fragoso G."/>
            <person name="Sciutto E."/>
            <person name="Aslett M."/>
            <person name="Beasley H."/>
            <person name="Bennett H.M."/>
            <person name="Cai J."/>
            <person name="Camicia F."/>
            <person name="Clark R."/>
            <person name="Cucher M."/>
            <person name="De Silva N."/>
            <person name="Day T.A."/>
            <person name="Deplazes P."/>
            <person name="Estrada K."/>
            <person name="Fernandez C."/>
            <person name="Holland P.W."/>
            <person name="Hou J."/>
            <person name="Hu S."/>
            <person name="Huckvale T."/>
            <person name="Hung S.S."/>
            <person name="Kamenetzky L."/>
            <person name="Keane J.A."/>
            <person name="Kiss F."/>
            <person name="Koziol U."/>
            <person name="Lambert O."/>
            <person name="Liu K."/>
            <person name="Luo X."/>
            <person name="Luo Y."/>
            <person name="Macchiaroli N."/>
            <person name="Nichol S."/>
            <person name="Paps J."/>
            <person name="Parkinson J."/>
            <person name="Pouchkina-Stantcheva N."/>
            <person name="Riddiford N."/>
            <person name="Rosenzvit M."/>
            <person name="Salinas G."/>
            <person name="Wasmuth J.D."/>
            <person name="Zamanian M."/>
            <person name="Zheng Y."/>
            <person name="Cai X."/>
            <person name="Soberon X."/>
            <person name="Olson P.D."/>
            <person name="Laclette J.P."/>
            <person name="Brehm K."/>
            <person name="Berriman M."/>
            <person name="Garciarrubio A."/>
            <person name="Bobes R.J."/>
            <person name="Fragoso G."/>
            <person name="Sanchez-Flores A."/>
            <person name="Estrada K."/>
            <person name="Cevallos M.A."/>
            <person name="Morett E."/>
            <person name="Gonzalez V."/>
            <person name="Portillo T."/>
            <person name="Ochoa-Leyva A."/>
            <person name="Jose M.V."/>
            <person name="Sciutto E."/>
            <person name="Landa A."/>
            <person name="Jimenez L."/>
            <person name="Valdes V."/>
            <person name="Carrero J.C."/>
            <person name="Larralde C."/>
            <person name="Morales-Montor J."/>
            <person name="Limon-Lason J."/>
            <person name="Soberon X."/>
            <person name="Laclette J.P."/>
        </authorList>
    </citation>
    <scope>NUCLEOTIDE SEQUENCE [LARGE SCALE GENOMIC DNA]</scope>
</reference>